<keyword evidence="1" id="KW-0472">Membrane</keyword>
<dbReference type="RefSeq" id="WP_140507878.1">
    <property type="nucleotide sequence ID" value="NZ_RCZH01000008.1"/>
</dbReference>
<dbReference type="Proteomes" id="UP000319700">
    <property type="component" value="Unassembled WGS sequence"/>
</dbReference>
<protein>
    <recommendedName>
        <fullName evidence="4">DoxX family protein</fullName>
    </recommendedName>
</protein>
<feature type="transmembrane region" description="Helical" evidence="1">
    <location>
        <begin position="40"/>
        <end position="62"/>
    </location>
</feature>
<name>A0A502ES16_9FLAO</name>
<proteinExistence type="predicted"/>
<evidence type="ECO:0008006" key="4">
    <source>
        <dbReference type="Google" id="ProtNLM"/>
    </source>
</evidence>
<dbReference type="AlphaFoldDB" id="A0A502ES16"/>
<organism evidence="2 3">
    <name type="scientific">Flavobacterium pectinovorum</name>
    <dbReference type="NCBI Taxonomy" id="29533"/>
    <lineage>
        <taxon>Bacteria</taxon>
        <taxon>Pseudomonadati</taxon>
        <taxon>Bacteroidota</taxon>
        <taxon>Flavobacteriia</taxon>
        <taxon>Flavobacteriales</taxon>
        <taxon>Flavobacteriaceae</taxon>
        <taxon>Flavobacterium</taxon>
    </lineage>
</organism>
<keyword evidence="3" id="KW-1185">Reference proteome</keyword>
<reference evidence="2 3" key="1">
    <citation type="journal article" date="2019" name="Environ. Microbiol.">
        <title>Species interactions and distinct microbial communities in high Arctic permafrost affected cryosols are associated with the CH4 and CO2 gas fluxes.</title>
        <authorList>
            <person name="Altshuler I."/>
            <person name="Hamel J."/>
            <person name="Turney S."/>
            <person name="Magnuson E."/>
            <person name="Levesque R."/>
            <person name="Greer C."/>
            <person name="Whyte L.G."/>
        </authorList>
    </citation>
    <scope>NUCLEOTIDE SEQUENCE [LARGE SCALE GENOMIC DNA]</scope>
    <source>
        <strain evidence="2 3">42</strain>
    </source>
</reference>
<accession>A0A502ES16</accession>
<dbReference type="EMBL" id="RCZH01000008">
    <property type="protein sequence ID" value="TPG39290.1"/>
    <property type="molecule type" value="Genomic_DNA"/>
</dbReference>
<evidence type="ECO:0000256" key="1">
    <source>
        <dbReference type="SAM" id="Phobius"/>
    </source>
</evidence>
<feature type="transmembrane region" description="Helical" evidence="1">
    <location>
        <begin position="92"/>
        <end position="109"/>
    </location>
</feature>
<sequence length="121" mass="14014">MILKIIHSGLFLFVVCMGIKQGYAIINGETEMMKMFEDFSFNKTEILLFGIITLLSSILIFYPKTFLTGNILMATTILLLIFFQLHNLNIKGAFIEIPFLLMNIVLVYWKQKHPFSKVFLN</sequence>
<keyword evidence="1" id="KW-1133">Transmembrane helix</keyword>
<dbReference type="OrthoDB" id="826196at2"/>
<feature type="transmembrane region" description="Helical" evidence="1">
    <location>
        <begin position="69"/>
        <end position="86"/>
    </location>
</feature>
<keyword evidence="1" id="KW-0812">Transmembrane</keyword>
<gene>
    <name evidence="2" type="ORF">EAH81_13665</name>
</gene>
<comment type="caution">
    <text evidence="2">The sequence shown here is derived from an EMBL/GenBank/DDBJ whole genome shotgun (WGS) entry which is preliminary data.</text>
</comment>
<evidence type="ECO:0000313" key="3">
    <source>
        <dbReference type="Proteomes" id="UP000319700"/>
    </source>
</evidence>
<evidence type="ECO:0000313" key="2">
    <source>
        <dbReference type="EMBL" id="TPG39290.1"/>
    </source>
</evidence>